<sequence>MRIKPKKNLRKLINYKKTNKQENDEVEDYRLEGLGRLALIEELARQCEQVPGDVTLAGAGRQIRPPSRRRLHLHHFHIRMVHVGIL</sequence>
<reference evidence="1 2" key="1">
    <citation type="journal article" date="2019" name="G3 (Bethesda)">
        <title>Sequencing of a Wild Apple (Malus baccata) Genome Unravels the Differences Between Cultivated and Wild Apple Species Regarding Disease Resistance and Cold Tolerance.</title>
        <authorList>
            <person name="Chen X."/>
        </authorList>
    </citation>
    <scope>NUCLEOTIDE SEQUENCE [LARGE SCALE GENOMIC DNA]</scope>
    <source>
        <strain evidence="2">cv. Shandingzi</strain>
        <tissue evidence="1">Leaves</tissue>
    </source>
</reference>
<evidence type="ECO:0000313" key="1">
    <source>
        <dbReference type="EMBL" id="TQD86951.1"/>
    </source>
</evidence>
<accession>A0A540LKF1</accession>
<dbReference type="AlphaFoldDB" id="A0A540LKF1"/>
<comment type="caution">
    <text evidence="1">The sequence shown here is derived from an EMBL/GenBank/DDBJ whole genome shotgun (WGS) entry which is preliminary data.</text>
</comment>
<name>A0A540LKF1_MALBA</name>
<keyword evidence="2" id="KW-1185">Reference proteome</keyword>
<evidence type="ECO:0000313" key="2">
    <source>
        <dbReference type="Proteomes" id="UP000315295"/>
    </source>
</evidence>
<dbReference type="EMBL" id="VIEB01000552">
    <property type="protein sequence ID" value="TQD86951.1"/>
    <property type="molecule type" value="Genomic_DNA"/>
</dbReference>
<organism evidence="1 2">
    <name type="scientific">Malus baccata</name>
    <name type="common">Siberian crab apple</name>
    <name type="synonym">Pyrus baccata</name>
    <dbReference type="NCBI Taxonomy" id="106549"/>
    <lineage>
        <taxon>Eukaryota</taxon>
        <taxon>Viridiplantae</taxon>
        <taxon>Streptophyta</taxon>
        <taxon>Embryophyta</taxon>
        <taxon>Tracheophyta</taxon>
        <taxon>Spermatophyta</taxon>
        <taxon>Magnoliopsida</taxon>
        <taxon>eudicotyledons</taxon>
        <taxon>Gunneridae</taxon>
        <taxon>Pentapetalae</taxon>
        <taxon>rosids</taxon>
        <taxon>fabids</taxon>
        <taxon>Rosales</taxon>
        <taxon>Rosaceae</taxon>
        <taxon>Amygdaloideae</taxon>
        <taxon>Maleae</taxon>
        <taxon>Malus</taxon>
    </lineage>
</organism>
<dbReference type="Proteomes" id="UP000315295">
    <property type="component" value="Unassembled WGS sequence"/>
</dbReference>
<proteinExistence type="predicted"/>
<gene>
    <name evidence="1" type="ORF">C1H46_027465</name>
</gene>
<protein>
    <submittedName>
        <fullName evidence="1">Uncharacterized protein</fullName>
    </submittedName>
</protein>